<protein>
    <submittedName>
        <fullName evidence="4">Uncharacterized protein</fullName>
    </submittedName>
</protein>
<sequence>MSNFPNPKRLLLFFGLGAGLAASALAVYTWTQSAGGNRSSGPTASVQQSSRPNATPEAASEDWQVGQLRPNGLRIKPSGRSDASAVLDPDPFTRREVKNAYRIAHEIPSTLNKLYCWCGCENRGVHRSNLGCFKDKMAVNCAVCRGTAEIASRMIEDGVTDAGEIQAAVDKEWGPERARVEQKRQQHNR</sequence>
<evidence type="ECO:0000256" key="2">
    <source>
        <dbReference type="SAM" id="SignalP"/>
    </source>
</evidence>
<evidence type="ECO:0000256" key="1">
    <source>
        <dbReference type="SAM" id="MobiDB-lite"/>
    </source>
</evidence>
<dbReference type="Proteomes" id="UP001155144">
    <property type="component" value="Unassembled WGS sequence"/>
</dbReference>
<accession>A0A9X2ZV06</accession>
<dbReference type="EMBL" id="JANUAE010000004">
    <property type="protein sequence ID" value="MCS3709705.1"/>
    <property type="molecule type" value="Genomic_DNA"/>
</dbReference>
<evidence type="ECO:0000313" key="3">
    <source>
        <dbReference type="EMBL" id="MCS3709705.1"/>
    </source>
</evidence>
<dbReference type="Pfam" id="PF13798">
    <property type="entry name" value="PCYCGC"/>
    <property type="match status" value="1"/>
</dbReference>
<organism evidence="4 5">
    <name type="scientific">Salinibacter ruber</name>
    <dbReference type="NCBI Taxonomy" id="146919"/>
    <lineage>
        <taxon>Bacteria</taxon>
        <taxon>Pseudomonadati</taxon>
        <taxon>Rhodothermota</taxon>
        <taxon>Rhodothermia</taxon>
        <taxon>Rhodothermales</taxon>
        <taxon>Salinibacteraceae</taxon>
        <taxon>Salinibacter</taxon>
    </lineage>
</organism>
<proteinExistence type="predicted"/>
<evidence type="ECO:0000313" key="5">
    <source>
        <dbReference type="Proteomes" id="UP001155144"/>
    </source>
</evidence>
<feature type="compositionally biased region" description="Polar residues" evidence="1">
    <location>
        <begin position="36"/>
        <end position="53"/>
    </location>
</feature>
<feature type="signal peptide" evidence="2">
    <location>
        <begin position="1"/>
        <end position="26"/>
    </location>
</feature>
<feature type="chain" id="PRO_5041195188" evidence="2">
    <location>
        <begin position="27"/>
        <end position="189"/>
    </location>
</feature>
<dbReference type="Proteomes" id="UP001155057">
    <property type="component" value="Unassembled WGS sequence"/>
</dbReference>
<dbReference type="EMBL" id="JANUBL010000005">
    <property type="protein sequence ID" value="MCS4122349.1"/>
    <property type="molecule type" value="Genomic_DNA"/>
</dbReference>
<name>A0A9X2ZV06_9BACT</name>
<dbReference type="RefSeq" id="WP_259040294.1">
    <property type="nucleotide sequence ID" value="NZ_JANTZO010000005.1"/>
</dbReference>
<evidence type="ECO:0000313" key="4">
    <source>
        <dbReference type="EMBL" id="MCS4122349.1"/>
    </source>
</evidence>
<reference evidence="4" key="1">
    <citation type="submission" date="2022-08" db="EMBL/GenBank/DDBJ databases">
        <title>Genomic Encyclopedia of Type Strains, Phase V (KMG-V): Genome sequencing to study the core and pangenomes of soil and plant-associated prokaryotes.</title>
        <authorList>
            <person name="Whitman W."/>
        </authorList>
    </citation>
    <scope>NUCLEOTIDE SEQUENCE</scope>
    <source>
        <strain evidence="4">SP3026</strain>
        <strain evidence="3">SP3049</strain>
    </source>
</reference>
<keyword evidence="2" id="KW-0732">Signal</keyword>
<dbReference type="AlphaFoldDB" id="A0A9X2ZV06"/>
<comment type="caution">
    <text evidence="4">The sequence shown here is derived from an EMBL/GenBank/DDBJ whole genome shotgun (WGS) entry which is preliminary data.</text>
</comment>
<gene>
    <name evidence="4" type="ORF">GGP45_002709</name>
    <name evidence="3" type="ORF">GGP61_001309</name>
</gene>
<dbReference type="InterPro" id="IPR025673">
    <property type="entry name" value="PCYCGC"/>
</dbReference>
<feature type="region of interest" description="Disordered" evidence="1">
    <location>
        <begin position="36"/>
        <end position="67"/>
    </location>
</feature>